<evidence type="ECO:0000256" key="6">
    <source>
        <dbReference type="ARBA" id="ARBA00022723"/>
    </source>
</evidence>
<comment type="catalytic activity">
    <reaction evidence="9">
        <text>adenosine + H2O + H(+) = inosine + NH4(+)</text>
        <dbReference type="Rhea" id="RHEA:24408"/>
        <dbReference type="ChEBI" id="CHEBI:15377"/>
        <dbReference type="ChEBI" id="CHEBI:15378"/>
        <dbReference type="ChEBI" id="CHEBI:16335"/>
        <dbReference type="ChEBI" id="CHEBI:17596"/>
        <dbReference type="ChEBI" id="CHEBI:28938"/>
        <dbReference type="EC" id="3.5.4.4"/>
    </reaction>
</comment>
<organism evidence="13">
    <name type="scientific">Anopheles funestus</name>
    <name type="common">African malaria mosquito</name>
    <dbReference type="NCBI Taxonomy" id="62324"/>
    <lineage>
        <taxon>Eukaryota</taxon>
        <taxon>Metazoa</taxon>
        <taxon>Ecdysozoa</taxon>
        <taxon>Arthropoda</taxon>
        <taxon>Hexapoda</taxon>
        <taxon>Insecta</taxon>
        <taxon>Pterygota</taxon>
        <taxon>Neoptera</taxon>
        <taxon>Endopterygota</taxon>
        <taxon>Diptera</taxon>
        <taxon>Nematocera</taxon>
        <taxon>Culicoidea</taxon>
        <taxon>Culicidae</taxon>
        <taxon>Anophelinae</taxon>
        <taxon>Anopheles</taxon>
    </lineage>
</organism>
<sequence length="529" mass="60215">MHVAVEAAVLILLCTTSSQGRVLSRMKAYEELRTAIVDAEAGYGLGGKVFLNSDELRADRTLRALKRSELEGPDRVQPGPAGMHFFDAKPLIENSIVYGALKLMPKGAILHLHNSAAVSSGWVIRNLTYRREARLCNVEGRYYFTVRTLSICPENQTRLIGDMRKERQKDIVAFDEWLESLINMKLKPSRNRHATIDELWMEFESCFDAIKGFLQYKPFFEAYHRQLLQEFHNDNVYYIELRASLSKLFDSNGKEYGPPEVAYILHQIVEDFRRQHPTFHGVKIILSKHKNMSNAELESALKLYESLSATFPGFVVGFDLVGQEDMNRSLRSFASSLLEPPTSSGPPNYFFHAGEIGKRFSSSDSNILSFAIISVGYFSEANENVMDAILLDTKRIGHGYALIKHPILWHAVRRKQIALEVCLISNQVLGLVRDLRNHPASFYVAQNIPIAITSDDPGFWDAIGVTFDYYYAFMAIAPQAGLGFLKQLVWDSIRYSSLSDEERQNITQTMEKQWALFIREMAREKRTGN</sequence>
<dbReference type="InterPro" id="IPR032466">
    <property type="entry name" value="Metal_Hydrolase"/>
</dbReference>
<dbReference type="AlphaFoldDB" id="A0A182RQC5"/>
<keyword evidence="8" id="KW-0378">Hydrolase</keyword>
<evidence type="ECO:0000256" key="2">
    <source>
        <dbReference type="ARBA" id="ARBA00004613"/>
    </source>
</evidence>
<dbReference type="EnsemblMetazoa" id="AFUN008467-RA">
    <property type="protein sequence ID" value="AFUN008467-PA"/>
    <property type="gene ID" value="AFUN008467"/>
</dbReference>
<evidence type="ECO:0000256" key="9">
    <source>
        <dbReference type="ARBA" id="ARBA00047764"/>
    </source>
</evidence>
<name>A0A182RQC5_ANOFN</name>
<dbReference type="GO" id="GO:0005615">
    <property type="term" value="C:extracellular space"/>
    <property type="evidence" value="ECO:0007669"/>
    <property type="project" value="InterPro"/>
</dbReference>
<accession>A0A182RQC5</accession>
<keyword evidence="5" id="KW-0964">Secreted</keyword>
<feature type="signal peptide" evidence="10">
    <location>
        <begin position="1"/>
        <end position="20"/>
    </location>
</feature>
<evidence type="ECO:0000256" key="10">
    <source>
        <dbReference type="SAM" id="SignalP"/>
    </source>
</evidence>
<dbReference type="GO" id="GO:0006154">
    <property type="term" value="P:adenosine catabolic process"/>
    <property type="evidence" value="ECO:0007669"/>
    <property type="project" value="InterPro"/>
</dbReference>
<dbReference type="Gene3D" id="3.20.20.140">
    <property type="entry name" value="Metal-dependent hydrolases"/>
    <property type="match status" value="1"/>
</dbReference>
<evidence type="ECO:0000256" key="1">
    <source>
        <dbReference type="ARBA" id="ARBA00001947"/>
    </source>
</evidence>
<comment type="subcellular location">
    <subcellularLocation>
        <location evidence="2">Secreted</location>
    </subcellularLocation>
</comment>
<dbReference type="SUPFAM" id="SSF51556">
    <property type="entry name" value="Metallo-dependent hydrolases"/>
    <property type="match status" value="1"/>
</dbReference>
<feature type="domain" description="Adenosine deaminase" evidence="11">
    <location>
        <begin position="383"/>
        <end position="511"/>
    </location>
</feature>
<dbReference type="InterPro" id="IPR013659">
    <property type="entry name" value="A_deaminase_N"/>
</dbReference>
<keyword evidence="7 10" id="KW-0732">Signal</keyword>
<dbReference type="PANTHER" id="PTHR11409:SF39">
    <property type="entry name" value="ADENOSINE DEAMINASE 2"/>
    <property type="match status" value="1"/>
</dbReference>
<evidence type="ECO:0000256" key="5">
    <source>
        <dbReference type="ARBA" id="ARBA00022525"/>
    </source>
</evidence>
<dbReference type="Pfam" id="PF08451">
    <property type="entry name" value="A_deaminase_N"/>
    <property type="match status" value="1"/>
</dbReference>
<reference evidence="13" key="1">
    <citation type="submission" date="2020-05" db="UniProtKB">
        <authorList>
            <consortium name="EnsemblMetazoa"/>
        </authorList>
    </citation>
    <scope>IDENTIFICATION</scope>
    <source>
        <strain evidence="13">FUMOZ</strain>
    </source>
</reference>
<dbReference type="PANTHER" id="PTHR11409">
    <property type="entry name" value="ADENOSINE DEAMINASE"/>
    <property type="match status" value="1"/>
</dbReference>
<dbReference type="Pfam" id="PF00962">
    <property type="entry name" value="A_deaminase"/>
    <property type="match status" value="1"/>
</dbReference>
<dbReference type="InterPro" id="IPR001365">
    <property type="entry name" value="A_deaminase_dom"/>
</dbReference>
<comment type="similarity">
    <text evidence="3">Belongs to the metallo-dependent hydrolases superfamily. Adenosine and AMP deaminases family. ADGF subfamily.</text>
</comment>
<evidence type="ECO:0000256" key="4">
    <source>
        <dbReference type="ARBA" id="ARBA00012784"/>
    </source>
</evidence>
<dbReference type="CDD" id="cd01321">
    <property type="entry name" value="ADGF"/>
    <property type="match status" value="1"/>
</dbReference>
<evidence type="ECO:0000313" key="13">
    <source>
        <dbReference type="EnsemblMetazoa" id="AFUN008467-PA"/>
    </source>
</evidence>
<evidence type="ECO:0000259" key="12">
    <source>
        <dbReference type="Pfam" id="PF08451"/>
    </source>
</evidence>
<dbReference type="VEuPathDB" id="VectorBase:AFUN2_013994"/>
<dbReference type="VEuPathDB" id="VectorBase:AFUN008467"/>
<dbReference type="InterPro" id="IPR006331">
    <property type="entry name" value="ADGF"/>
</dbReference>
<dbReference type="GO" id="GO:0046872">
    <property type="term" value="F:metal ion binding"/>
    <property type="evidence" value="ECO:0007669"/>
    <property type="project" value="UniProtKB-KW"/>
</dbReference>
<dbReference type="InterPro" id="IPR006330">
    <property type="entry name" value="Ado/ade_deaminase"/>
</dbReference>
<evidence type="ECO:0000259" key="11">
    <source>
        <dbReference type="Pfam" id="PF00962"/>
    </source>
</evidence>
<dbReference type="NCBIfam" id="TIGR01431">
    <property type="entry name" value="adm_rel"/>
    <property type="match status" value="1"/>
</dbReference>
<keyword evidence="6" id="KW-0479">Metal-binding</keyword>
<dbReference type="GO" id="GO:0046103">
    <property type="term" value="P:inosine biosynthetic process"/>
    <property type="evidence" value="ECO:0007669"/>
    <property type="project" value="TreeGrafter"/>
</dbReference>
<comment type="cofactor">
    <cofactor evidence="1">
        <name>Zn(2+)</name>
        <dbReference type="ChEBI" id="CHEBI:29105"/>
    </cofactor>
</comment>
<dbReference type="GO" id="GO:0004000">
    <property type="term" value="F:adenosine deaminase activity"/>
    <property type="evidence" value="ECO:0007669"/>
    <property type="project" value="InterPro"/>
</dbReference>
<evidence type="ECO:0000256" key="7">
    <source>
        <dbReference type="ARBA" id="ARBA00022729"/>
    </source>
</evidence>
<evidence type="ECO:0000256" key="3">
    <source>
        <dbReference type="ARBA" id="ARBA00006083"/>
    </source>
</evidence>
<protein>
    <recommendedName>
        <fullName evidence="4">adenosine deaminase</fullName>
        <ecNumber evidence="4">3.5.4.4</ecNumber>
    </recommendedName>
</protein>
<dbReference type="EC" id="3.5.4.4" evidence="4"/>
<evidence type="ECO:0000256" key="8">
    <source>
        <dbReference type="ARBA" id="ARBA00022801"/>
    </source>
</evidence>
<feature type="chain" id="PRO_5030024280" description="adenosine deaminase" evidence="10">
    <location>
        <begin position="21"/>
        <end position="529"/>
    </location>
</feature>
<feature type="domain" description="Adenosine/AMP deaminase N-terminal" evidence="12">
    <location>
        <begin position="10"/>
        <end position="101"/>
    </location>
</feature>
<dbReference type="STRING" id="62324.A0A182RQC5"/>
<proteinExistence type="inferred from homology"/>